<sequence length="77" mass="7920">MNMKFLVGLVLALLIGLGCRAFGVPSPAPPALIGALLVLAMTIGYQLADRVLAQRRPATTIDQCGGPTGATKSEKSP</sequence>
<feature type="transmembrane region" description="Helical" evidence="1">
    <location>
        <begin position="31"/>
        <end position="48"/>
    </location>
</feature>
<dbReference type="OrthoDB" id="5519835at2"/>
<organism evidence="2 3">
    <name type="scientific">Lysobacter daejeonensis GH1-9</name>
    <dbReference type="NCBI Taxonomy" id="1385517"/>
    <lineage>
        <taxon>Bacteria</taxon>
        <taxon>Pseudomonadati</taxon>
        <taxon>Pseudomonadota</taxon>
        <taxon>Gammaproteobacteria</taxon>
        <taxon>Lysobacterales</taxon>
        <taxon>Lysobacteraceae</taxon>
        <taxon>Aerolutibacter</taxon>
    </lineage>
</organism>
<protein>
    <recommendedName>
        <fullName evidence="4">Xapx domain-containing protein</fullName>
    </recommendedName>
</protein>
<dbReference type="PROSITE" id="PS51257">
    <property type="entry name" value="PROKAR_LIPOPROTEIN"/>
    <property type="match status" value="1"/>
</dbReference>
<proteinExistence type="predicted"/>
<gene>
    <name evidence="2" type="ORF">N800_08545</name>
</gene>
<name>A0A0A0EZ64_9GAMM</name>
<dbReference type="InterPro" id="IPR020017">
    <property type="entry name" value="XapX_domain"/>
</dbReference>
<dbReference type="Proteomes" id="UP000029998">
    <property type="component" value="Unassembled WGS sequence"/>
</dbReference>
<evidence type="ECO:0000256" key="1">
    <source>
        <dbReference type="SAM" id="Phobius"/>
    </source>
</evidence>
<keyword evidence="1" id="KW-0472">Membrane</keyword>
<dbReference type="RefSeq" id="WP_036133455.1">
    <property type="nucleotide sequence ID" value="NZ_AVPU01000001.1"/>
</dbReference>
<comment type="caution">
    <text evidence="2">The sequence shown here is derived from an EMBL/GenBank/DDBJ whole genome shotgun (WGS) entry which is preliminary data.</text>
</comment>
<dbReference type="eggNOG" id="ENOG5033A16">
    <property type="taxonomic scope" value="Bacteria"/>
</dbReference>
<evidence type="ECO:0000313" key="2">
    <source>
        <dbReference type="EMBL" id="KGM56246.1"/>
    </source>
</evidence>
<dbReference type="AlphaFoldDB" id="A0A0A0EZ64"/>
<reference evidence="2 3" key="1">
    <citation type="submission" date="2013-08" db="EMBL/GenBank/DDBJ databases">
        <title>Genome sequencing of Lysobacter.</title>
        <authorList>
            <person name="Zhang S."/>
            <person name="Wang G."/>
        </authorList>
    </citation>
    <scope>NUCLEOTIDE SEQUENCE [LARGE SCALE GENOMIC DNA]</scope>
    <source>
        <strain evidence="2 3">GH1-9</strain>
    </source>
</reference>
<keyword evidence="1" id="KW-0812">Transmembrane</keyword>
<dbReference type="EMBL" id="AVPU01000001">
    <property type="protein sequence ID" value="KGM56246.1"/>
    <property type="molecule type" value="Genomic_DNA"/>
</dbReference>
<evidence type="ECO:0000313" key="3">
    <source>
        <dbReference type="Proteomes" id="UP000029998"/>
    </source>
</evidence>
<dbReference type="NCBIfam" id="TIGR03510">
    <property type="entry name" value="XapX"/>
    <property type="match status" value="1"/>
</dbReference>
<accession>A0A0A0EZ64</accession>
<keyword evidence="1" id="KW-1133">Transmembrane helix</keyword>
<evidence type="ECO:0008006" key="4">
    <source>
        <dbReference type="Google" id="ProtNLM"/>
    </source>
</evidence>
<keyword evidence="3" id="KW-1185">Reference proteome</keyword>
<dbReference type="STRING" id="1385517.N800_08545"/>